<dbReference type="Pfam" id="PF07495">
    <property type="entry name" value="Y_Y_Y"/>
    <property type="match status" value="1"/>
</dbReference>
<dbReference type="Gene3D" id="2.130.10.10">
    <property type="entry name" value="YVTN repeat-like/Quinoprotein amine dehydrogenase"/>
    <property type="match status" value="2"/>
</dbReference>
<keyword evidence="2 6" id="KW-0418">Kinase</keyword>
<gene>
    <name evidence="6" type="ORF">HNQ77_000886</name>
</gene>
<dbReference type="InterPro" id="IPR050482">
    <property type="entry name" value="Sensor_HK_TwoCompSys"/>
</dbReference>
<keyword evidence="7" id="KW-1185">Reference proteome</keyword>
<dbReference type="Gene3D" id="2.60.40.10">
    <property type="entry name" value="Immunoglobulins"/>
    <property type="match status" value="1"/>
</dbReference>
<dbReference type="InterPro" id="IPR003594">
    <property type="entry name" value="HATPase_dom"/>
</dbReference>
<dbReference type="GO" id="GO:0000155">
    <property type="term" value="F:phosphorelay sensor kinase activity"/>
    <property type="evidence" value="ECO:0007669"/>
    <property type="project" value="InterPro"/>
</dbReference>
<sequence length="1035" mass="116411">MKLLRANRLLILAALGWLMLATTPAYALNPSRQLSQYAHTSWRISDGEFSGIPTVMTQTADGYLWLGTNIGLLRFDGNRFLPWSLPPGQRLADSRIFSIGGAKDGSLWIGSGYSVSHWANGTLTTYAHPQGRIESMYMDRKDAAWIVRTQATDRQGPLCRMTSGGFRCLGPADGVPYDSALAVTADTSGNLWIGGYYGLCRWKDETSICYFHRSDKEEQGVGSVRAIAASPDGSLWANIETSSTKLELEQFQNGQWIRHIYPSIPANNADVITLFVDRENFLWVGTAHHGVFRIQGSRVEHFGSEYGLSSDAIGSFYEDREGTMWVVTSGGVDNFRDVRVASYSMREGMYADGASSLIARRDGTVWVGNFQSINFLRDGKLSSIREYHDLPGRSVTTLFEDHAGRLWVGIDNGLWVYENNRFRAILDADNQPIGIVFSICEDADHSLWVKAGPHLYHIRDFQIEEEKTSFEIAHSYILAAHPAGGAILGTVTGNLVRYNNGREEILPVSDGKKKIWPSEEEDNLRHIRDLQALPDGSIWGTTVSEFFIWKDGVRENLTAANGLPCTDVFAFLRDSRGSLWLSMSCGLVHISSSEVARWWKHPEAIIHAPLVVGTLDGVQPGVTSLKPQMAMTPDHKIWVVNSRILQMYDPDDERRNEVPPPIHIEQIVADRTIYAPQQNLHLPPHTKDLQIDYAALSFVVPKKVRYRYKLEGRDHDWQDPDIRRQALYSDLSPGNYRFRLIACNNDGLWNEAEASWNFVVEPAYYQTEWFRVMCTVLALMSLWLLHRLRMWRMRESINARFDERMAERTRLARELHDTLLQTIQGSKMVADDALENPGDNEHMRHALQRLSRWLDKAMEEGRAALNSLRTSTIQVNDLAPAFERAARECSDGSSMEFTLLVDGVAREMHPIVRDEVYRIGYEAIRNACTHSGGSRVEVDLSYTRDLVLRVRDDGKGIHPEIAASGKNGHFGLKGMHERALRVGGALTLSSSAYSGTEVELIVPGDVVFYNAGTQRPSISAMLRSIFRPRPSSPNK</sequence>
<feature type="domain" description="Histidine kinase/HSP90-like ATPase" evidence="5">
    <location>
        <begin position="911"/>
        <end position="1006"/>
    </location>
</feature>
<dbReference type="InterPro" id="IPR015943">
    <property type="entry name" value="WD40/YVTN_repeat-like_dom_sf"/>
</dbReference>
<dbReference type="InterPro" id="IPR013783">
    <property type="entry name" value="Ig-like_fold"/>
</dbReference>
<accession>A0A841JNK2</accession>
<proteinExistence type="predicted"/>
<dbReference type="CDD" id="cd16917">
    <property type="entry name" value="HATPase_UhpB-NarQ-NarX-like"/>
    <property type="match status" value="1"/>
</dbReference>
<keyword evidence="4" id="KW-0732">Signal</keyword>
<dbReference type="Pfam" id="PF07494">
    <property type="entry name" value="Reg_prop"/>
    <property type="match status" value="2"/>
</dbReference>
<dbReference type="RefSeq" id="WP_156186183.1">
    <property type="nucleotide sequence ID" value="NZ_LBHJ01000020.1"/>
</dbReference>
<dbReference type="PANTHER" id="PTHR24421">
    <property type="entry name" value="NITRATE/NITRITE SENSOR PROTEIN NARX-RELATED"/>
    <property type="match status" value="1"/>
</dbReference>
<feature type="chain" id="PRO_5032621586" evidence="4">
    <location>
        <begin position="28"/>
        <end position="1035"/>
    </location>
</feature>
<reference evidence="6 7" key="1">
    <citation type="submission" date="2020-08" db="EMBL/GenBank/DDBJ databases">
        <title>Genomic Encyclopedia of Type Strains, Phase IV (KMG-IV): sequencing the most valuable type-strain genomes for metagenomic binning, comparative biology and taxonomic classification.</title>
        <authorList>
            <person name="Goeker M."/>
        </authorList>
    </citation>
    <scope>NUCLEOTIDE SEQUENCE [LARGE SCALE GENOMIC DNA]</scope>
    <source>
        <strain evidence="6 7">DSM 103733</strain>
    </source>
</reference>
<dbReference type="InterPro" id="IPR036890">
    <property type="entry name" value="HATPase_C_sf"/>
</dbReference>
<dbReference type="PANTHER" id="PTHR24421:SF62">
    <property type="entry name" value="SENSORY TRANSDUCTION HISTIDINE KINASE"/>
    <property type="match status" value="1"/>
</dbReference>
<dbReference type="Proteomes" id="UP000538666">
    <property type="component" value="Unassembled WGS sequence"/>
</dbReference>
<name>A0A841JNK2_9BACT</name>
<evidence type="ECO:0000259" key="5">
    <source>
        <dbReference type="SMART" id="SM00387"/>
    </source>
</evidence>
<dbReference type="SUPFAM" id="SSF55874">
    <property type="entry name" value="ATPase domain of HSP90 chaperone/DNA topoisomerase II/histidine kinase"/>
    <property type="match status" value="1"/>
</dbReference>
<protein>
    <submittedName>
        <fullName evidence="6">Signal transduction histidine kinase/ligand-binding sensor domain-containing protein</fullName>
    </submittedName>
</protein>
<dbReference type="InterPro" id="IPR011712">
    <property type="entry name" value="Sig_transdc_His_kin_sub3_dim/P"/>
</dbReference>
<evidence type="ECO:0000256" key="2">
    <source>
        <dbReference type="ARBA" id="ARBA00022777"/>
    </source>
</evidence>
<dbReference type="GO" id="GO:0046983">
    <property type="term" value="F:protein dimerization activity"/>
    <property type="evidence" value="ECO:0007669"/>
    <property type="project" value="InterPro"/>
</dbReference>
<dbReference type="Gene3D" id="3.30.565.10">
    <property type="entry name" value="Histidine kinase-like ATPase, C-terminal domain"/>
    <property type="match status" value="1"/>
</dbReference>
<organism evidence="6 7">
    <name type="scientific">Silvibacterium bohemicum</name>
    <dbReference type="NCBI Taxonomy" id="1577686"/>
    <lineage>
        <taxon>Bacteria</taxon>
        <taxon>Pseudomonadati</taxon>
        <taxon>Acidobacteriota</taxon>
        <taxon>Terriglobia</taxon>
        <taxon>Terriglobales</taxon>
        <taxon>Acidobacteriaceae</taxon>
        <taxon>Silvibacterium</taxon>
    </lineage>
</organism>
<evidence type="ECO:0000256" key="3">
    <source>
        <dbReference type="ARBA" id="ARBA00023012"/>
    </source>
</evidence>
<dbReference type="SUPFAM" id="SSF63829">
    <property type="entry name" value="Calcium-dependent phosphotriesterase"/>
    <property type="match status" value="3"/>
</dbReference>
<dbReference type="SMART" id="SM00387">
    <property type="entry name" value="HATPase_c"/>
    <property type="match status" value="1"/>
</dbReference>
<comment type="caution">
    <text evidence="6">The sequence shown here is derived from an EMBL/GenBank/DDBJ whole genome shotgun (WGS) entry which is preliminary data.</text>
</comment>
<keyword evidence="1" id="KW-0808">Transferase</keyword>
<dbReference type="GO" id="GO:0016020">
    <property type="term" value="C:membrane"/>
    <property type="evidence" value="ECO:0007669"/>
    <property type="project" value="InterPro"/>
</dbReference>
<dbReference type="InterPro" id="IPR011123">
    <property type="entry name" value="Y_Y_Y"/>
</dbReference>
<dbReference type="Pfam" id="PF02518">
    <property type="entry name" value="HATPase_c"/>
    <property type="match status" value="1"/>
</dbReference>
<dbReference type="EMBL" id="JACHEK010000002">
    <property type="protein sequence ID" value="MBB6142942.1"/>
    <property type="molecule type" value="Genomic_DNA"/>
</dbReference>
<evidence type="ECO:0000256" key="4">
    <source>
        <dbReference type="SAM" id="SignalP"/>
    </source>
</evidence>
<dbReference type="Pfam" id="PF07730">
    <property type="entry name" value="HisKA_3"/>
    <property type="match status" value="1"/>
</dbReference>
<dbReference type="Gene3D" id="1.20.5.1930">
    <property type="match status" value="1"/>
</dbReference>
<evidence type="ECO:0000256" key="1">
    <source>
        <dbReference type="ARBA" id="ARBA00022679"/>
    </source>
</evidence>
<keyword evidence="3" id="KW-0902">Two-component regulatory system</keyword>
<evidence type="ECO:0000313" key="7">
    <source>
        <dbReference type="Proteomes" id="UP000538666"/>
    </source>
</evidence>
<dbReference type="OrthoDB" id="127270at2"/>
<feature type="signal peptide" evidence="4">
    <location>
        <begin position="1"/>
        <end position="27"/>
    </location>
</feature>
<dbReference type="InterPro" id="IPR011110">
    <property type="entry name" value="Reg_prop"/>
</dbReference>
<dbReference type="AlphaFoldDB" id="A0A841JNK2"/>
<evidence type="ECO:0000313" key="6">
    <source>
        <dbReference type="EMBL" id="MBB6142942.1"/>
    </source>
</evidence>